<comment type="catalytic activity">
    <reaction evidence="4">
        <text>a very long-chain fatty acid + ATP + CoA = a very long-chain fatty acyl-CoA + AMP + diphosphate</text>
        <dbReference type="Rhea" id="RHEA:54536"/>
        <dbReference type="ChEBI" id="CHEBI:30616"/>
        <dbReference type="ChEBI" id="CHEBI:33019"/>
        <dbReference type="ChEBI" id="CHEBI:57287"/>
        <dbReference type="ChEBI" id="CHEBI:58950"/>
        <dbReference type="ChEBI" id="CHEBI:138261"/>
        <dbReference type="ChEBI" id="CHEBI:456215"/>
    </reaction>
    <physiologicalReaction direction="left-to-right" evidence="4">
        <dbReference type="Rhea" id="RHEA:54537"/>
    </physiologicalReaction>
</comment>
<evidence type="ECO:0000259" key="8">
    <source>
        <dbReference type="Pfam" id="PF00501"/>
    </source>
</evidence>
<evidence type="ECO:0000256" key="2">
    <source>
        <dbReference type="ARBA" id="ARBA00022598"/>
    </source>
</evidence>
<keyword evidence="10" id="KW-1185">Reference proteome</keyword>
<dbReference type="GO" id="GO:0044539">
    <property type="term" value="P:long-chain fatty acid import into cell"/>
    <property type="evidence" value="ECO:0007669"/>
    <property type="project" value="TreeGrafter"/>
</dbReference>
<dbReference type="InterPro" id="IPR042099">
    <property type="entry name" value="ANL_N_sf"/>
</dbReference>
<dbReference type="EMBL" id="SRLO01001335">
    <property type="protein sequence ID" value="TNN38815.1"/>
    <property type="molecule type" value="Genomic_DNA"/>
</dbReference>
<dbReference type="OrthoDB" id="288590at2759"/>
<evidence type="ECO:0000256" key="1">
    <source>
        <dbReference type="ARBA" id="ARBA00006432"/>
    </source>
</evidence>
<dbReference type="Gene3D" id="3.40.50.12780">
    <property type="entry name" value="N-terminal domain of ligase-like"/>
    <property type="match status" value="1"/>
</dbReference>
<reference evidence="9 10" key="1">
    <citation type="submission" date="2019-03" db="EMBL/GenBank/DDBJ databases">
        <title>First draft genome of Liparis tanakae, snailfish: a comprehensive survey of snailfish specific genes.</title>
        <authorList>
            <person name="Kim W."/>
            <person name="Song I."/>
            <person name="Jeong J.-H."/>
            <person name="Kim D."/>
            <person name="Kim S."/>
            <person name="Ryu S."/>
            <person name="Song J.Y."/>
            <person name="Lee S.K."/>
        </authorList>
    </citation>
    <scope>NUCLEOTIDE SEQUENCE [LARGE SCALE GENOMIC DNA]</scope>
    <source>
        <tissue evidence="9">Muscle</tissue>
    </source>
</reference>
<evidence type="ECO:0000256" key="6">
    <source>
        <dbReference type="ARBA" id="ARBA00048666"/>
    </source>
</evidence>
<evidence type="ECO:0000256" key="7">
    <source>
        <dbReference type="SAM" id="MobiDB-lite"/>
    </source>
</evidence>
<comment type="similarity">
    <text evidence="1">Belongs to the ATP-dependent AMP-binding enzyme family.</text>
</comment>
<protein>
    <recommendedName>
        <fullName evidence="5">Long-chain-fatty-acid--CoA ligase</fullName>
    </recommendedName>
</protein>
<gene>
    <name evidence="9" type="primary">SLC27A6_0</name>
    <name evidence="9" type="ORF">EYF80_051022</name>
</gene>
<feature type="region of interest" description="Disordered" evidence="7">
    <location>
        <begin position="1"/>
        <end position="35"/>
    </location>
</feature>
<dbReference type="InterPro" id="IPR000873">
    <property type="entry name" value="AMP-dep_synth/lig_dom"/>
</dbReference>
<evidence type="ECO:0000313" key="10">
    <source>
        <dbReference type="Proteomes" id="UP000314294"/>
    </source>
</evidence>
<dbReference type="InterPro" id="IPR020845">
    <property type="entry name" value="AMP-binding_CS"/>
</dbReference>
<dbReference type="PANTHER" id="PTHR43107:SF10">
    <property type="entry name" value="LONG-CHAIN FATTY ACID TRANSPORT PROTEIN 6"/>
    <property type="match status" value="1"/>
</dbReference>
<dbReference type="SUPFAM" id="SSF56801">
    <property type="entry name" value="Acetyl-CoA synthetase-like"/>
    <property type="match status" value="1"/>
</dbReference>
<dbReference type="GO" id="GO:0005789">
    <property type="term" value="C:endoplasmic reticulum membrane"/>
    <property type="evidence" value="ECO:0007669"/>
    <property type="project" value="TreeGrafter"/>
</dbReference>
<proteinExistence type="inferred from homology"/>
<keyword evidence="3" id="KW-0443">Lipid metabolism</keyword>
<dbReference type="GO" id="GO:0004467">
    <property type="term" value="F:long-chain fatty acid-CoA ligase activity"/>
    <property type="evidence" value="ECO:0007669"/>
    <property type="project" value="TreeGrafter"/>
</dbReference>
<evidence type="ECO:0000256" key="4">
    <source>
        <dbReference type="ARBA" id="ARBA00036527"/>
    </source>
</evidence>
<dbReference type="PANTHER" id="PTHR43107">
    <property type="entry name" value="LONG-CHAIN FATTY ACID TRANSPORT PROTEIN"/>
    <property type="match status" value="1"/>
</dbReference>
<organism evidence="9 10">
    <name type="scientific">Liparis tanakae</name>
    <name type="common">Tanaka's snailfish</name>
    <dbReference type="NCBI Taxonomy" id="230148"/>
    <lineage>
        <taxon>Eukaryota</taxon>
        <taxon>Metazoa</taxon>
        <taxon>Chordata</taxon>
        <taxon>Craniata</taxon>
        <taxon>Vertebrata</taxon>
        <taxon>Euteleostomi</taxon>
        <taxon>Actinopterygii</taxon>
        <taxon>Neopterygii</taxon>
        <taxon>Teleostei</taxon>
        <taxon>Neoteleostei</taxon>
        <taxon>Acanthomorphata</taxon>
        <taxon>Eupercaria</taxon>
        <taxon>Perciformes</taxon>
        <taxon>Cottioidei</taxon>
        <taxon>Cottales</taxon>
        <taxon>Liparidae</taxon>
        <taxon>Liparis</taxon>
    </lineage>
</organism>
<sequence>MPYNTPLQYAPPVRPSSTPYNTPLRYTPPVRPSSTPLQYALQYSPTVRPYGTPLGYAPPVRPTIRPYDTPYGTPYDTPYGTPLRYAPTIRPYDLVECLDGILGSLLEDNIQVWVMKSQSEHPQVLSLLDKVEAASDQPVPAALRSITSLKSPTLYIFTSGTTGLPKAAVITHLQSLKAAAGFWAFGATQDDVVYIPLPLYHSAASLIGIGGTIELGASCVLKKKFSASQFWNDCRKHDVTVFQYIGELCRYLCNQPEVIRCSASRLKGYGAELTAPGTKRRVLCLLVTSSRSVPSLLCEKNFVVTFRKGVIFFLTD</sequence>
<dbReference type="GO" id="GO:0005324">
    <property type="term" value="F:long-chain fatty acid transmembrane transporter activity"/>
    <property type="evidence" value="ECO:0007669"/>
    <property type="project" value="TreeGrafter"/>
</dbReference>
<dbReference type="Proteomes" id="UP000314294">
    <property type="component" value="Unassembled WGS sequence"/>
</dbReference>
<dbReference type="AlphaFoldDB" id="A0A4Z2FD53"/>
<dbReference type="PROSITE" id="PS00455">
    <property type="entry name" value="AMP_BINDING"/>
    <property type="match status" value="1"/>
</dbReference>
<keyword evidence="2" id="KW-0436">Ligase</keyword>
<evidence type="ECO:0000313" key="9">
    <source>
        <dbReference type="EMBL" id="TNN38815.1"/>
    </source>
</evidence>
<evidence type="ECO:0000256" key="5">
    <source>
        <dbReference type="ARBA" id="ARBA00041297"/>
    </source>
</evidence>
<comment type="caution">
    <text evidence="9">The sequence shown here is derived from an EMBL/GenBank/DDBJ whole genome shotgun (WGS) entry which is preliminary data.</text>
</comment>
<feature type="domain" description="AMP-dependent synthetase/ligase" evidence="8">
    <location>
        <begin position="140"/>
        <end position="283"/>
    </location>
</feature>
<dbReference type="Pfam" id="PF00501">
    <property type="entry name" value="AMP-binding"/>
    <property type="match status" value="1"/>
</dbReference>
<comment type="catalytic activity">
    <reaction evidence="6">
        <text>tetracosanoate + ATP + CoA = tetracosanoyl-CoA + AMP + diphosphate</text>
        <dbReference type="Rhea" id="RHEA:33639"/>
        <dbReference type="ChEBI" id="CHEBI:30616"/>
        <dbReference type="ChEBI" id="CHEBI:31014"/>
        <dbReference type="ChEBI" id="CHEBI:33019"/>
        <dbReference type="ChEBI" id="CHEBI:57287"/>
        <dbReference type="ChEBI" id="CHEBI:65052"/>
        <dbReference type="ChEBI" id="CHEBI:456215"/>
    </reaction>
    <physiologicalReaction direction="left-to-right" evidence="6">
        <dbReference type="Rhea" id="RHEA:33640"/>
    </physiologicalReaction>
</comment>
<accession>A0A4Z2FD53</accession>
<dbReference type="GO" id="GO:0005886">
    <property type="term" value="C:plasma membrane"/>
    <property type="evidence" value="ECO:0007669"/>
    <property type="project" value="TreeGrafter"/>
</dbReference>
<name>A0A4Z2FD53_9TELE</name>
<evidence type="ECO:0000256" key="3">
    <source>
        <dbReference type="ARBA" id="ARBA00023098"/>
    </source>
</evidence>